<dbReference type="Pfam" id="PF13376">
    <property type="entry name" value="OmdA"/>
    <property type="match status" value="1"/>
</dbReference>
<proteinExistence type="predicted"/>
<reference evidence="1 2" key="1">
    <citation type="submission" date="2021-02" db="EMBL/GenBank/DDBJ databases">
        <title>De Novo genome assembly of isolated myxobacteria.</title>
        <authorList>
            <person name="Stevens D.C."/>
        </authorList>
    </citation>
    <scope>NUCLEOTIDE SEQUENCE [LARGE SCALE GENOMIC DNA]</scope>
    <source>
        <strain evidence="1 2">ATCC 29039</strain>
    </source>
</reference>
<name>A0ABS3DM03_9BACT</name>
<gene>
    <name evidence="1" type="ORF">JYK02_33130</name>
</gene>
<evidence type="ECO:0000313" key="2">
    <source>
        <dbReference type="Proteomes" id="UP000664052"/>
    </source>
</evidence>
<evidence type="ECO:0000313" key="1">
    <source>
        <dbReference type="EMBL" id="MBN8232368.1"/>
    </source>
</evidence>
<dbReference type="RefSeq" id="WP_207056915.1">
    <property type="nucleotide sequence ID" value="NZ_JAFIMU010000011.1"/>
</dbReference>
<protein>
    <submittedName>
        <fullName evidence="1">YdeI/OmpD-associated family protein</fullName>
    </submittedName>
</protein>
<accession>A0ABS3DM03</accession>
<comment type="caution">
    <text evidence="1">The sequence shown here is derived from an EMBL/GenBank/DDBJ whole genome shotgun (WGS) entry which is preliminary data.</text>
</comment>
<dbReference type="Proteomes" id="UP000664052">
    <property type="component" value="Unassembled WGS sequence"/>
</dbReference>
<organism evidence="1 2">
    <name type="scientific">Corallococcus macrosporus</name>
    <dbReference type="NCBI Taxonomy" id="35"/>
    <lineage>
        <taxon>Bacteria</taxon>
        <taxon>Pseudomonadati</taxon>
        <taxon>Myxococcota</taxon>
        <taxon>Myxococcia</taxon>
        <taxon>Myxococcales</taxon>
        <taxon>Cystobacterineae</taxon>
        <taxon>Myxococcaceae</taxon>
        <taxon>Corallococcus</taxon>
    </lineage>
</organism>
<sequence length="198" mass="22340">MNAKAKAKQQELPTMPFASEKAWEKWLEKHHADSPGVWLKLAKLESGIPSVTYPQALEVALCYGWIDGQKDAFDAEYWLQRFTPRKPRSKWSKINCAKVDALVASGRMKPAGLREVEAARADGRWEAAYAGAKTIEVPEDLTLALEKNPKAKAFFATLKSANRYAILYRLHDAKKPETRVRRLEKFIAMLEAGETLHG</sequence>
<keyword evidence="2" id="KW-1185">Reference proteome</keyword>
<dbReference type="EMBL" id="JAFIMU010000011">
    <property type="protein sequence ID" value="MBN8232368.1"/>
    <property type="molecule type" value="Genomic_DNA"/>
</dbReference>